<protein>
    <submittedName>
        <fullName evidence="1">DNA maturase A</fullName>
    </submittedName>
</protein>
<name>A0A976MG13_9CAUD</name>
<dbReference type="InterPro" id="IPR024345">
    <property type="entry name" value="DNA_matur_Phage_T7-like"/>
</dbReference>
<reference evidence="1" key="1">
    <citation type="submission" date="2021-11" db="EMBL/GenBank/DDBJ databases">
        <title>Phage-based biocontrol of nitrification in agricultural soil.</title>
        <authorList>
            <person name="Muniesa M."/>
            <person name="Quiros P."/>
            <person name="Salaet I."/>
        </authorList>
    </citation>
    <scope>NUCLEOTIDE SEQUENCE</scope>
</reference>
<dbReference type="Proteomes" id="UP001061889">
    <property type="component" value="Segment"/>
</dbReference>
<evidence type="ECO:0000313" key="2">
    <source>
        <dbReference type="Proteomes" id="UP001061889"/>
    </source>
</evidence>
<keyword evidence="2" id="KW-1185">Reference proteome</keyword>
<proteinExistence type="predicted"/>
<sequence length="98" mass="10972">MSELDDLHLLKKLLIKSLTTRFKEDLENESGFLPTDAATMNAAIALLKHNNITSDPKDADDLNELRDRLRESQKARRSAGSNVVDLAEGNLAKLREKL</sequence>
<organism evidence="1 2">
    <name type="scientific">Bacteriophage Phi NF-1</name>
    <dbReference type="NCBI Taxonomy" id="2900273"/>
    <lineage>
        <taxon>Viruses</taxon>
        <taxon>Duplodnaviria</taxon>
        <taxon>Heunggongvirae</taxon>
        <taxon>Uroviricota</taxon>
        <taxon>Caudoviricetes</taxon>
        <taxon>Autographivirales</taxon>
        <taxon>Autoscriptoviridae</taxon>
        <taxon>Catalonvirus</taxon>
        <taxon>Catalonvirus NF1</taxon>
    </lineage>
</organism>
<accession>A0A976MG13</accession>
<dbReference type="EMBL" id="OL634959">
    <property type="protein sequence ID" value="UMO77786.1"/>
    <property type="molecule type" value="Genomic_DNA"/>
</dbReference>
<evidence type="ECO:0000313" key="1">
    <source>
        <dbReference type="EMBL" id="UMO77786.1"/>
    </source>
</evidence>
<dbReference type="Pfam" id="PF11123">
    <property type="entry name" value="DNA_Packaging_2"/>
    <property type="match status" value="1"/>
</dbReference>